<organism evidence="1 2">
    <name type="scientific">Vibrio halioticoli NBRC 102217</name>
    <dbReference type="NCBI Taxonomy" id="1219072"/>
    <lineage>
        <taxon>Bacteria</taxon>
        <taxon>Pseudomonadati</taxon>
        <taxon>Pseudomonadota</taxon>
        <taxon>Gammaproteobacteria</taxon>
        <taxon>Vibrionales</taxon>
        <taxon>Vibrionaceae</taxon>
        <taxon>Vibrio</taxon>
    </lineage>
</organism>
<evidence type="ECO:0000313" key="1">
    <source>
        <dbReference type="EMBL" id="GAD90066.1"/>
    </source>
</evidence>
<dbReference type="AlphaFoldDB" id="V5FJZ8"/>
<evidence type="ECO:0008006" key="3">
    <source>
        <dbReference type="Google" id="ProtNLM"/>
    </source>
</evidence>
<dbReference type="eggNOG" id="COG5433">
    <property type="taxonomic scope" value="Bacteria"/>
</dbReference>
<protein>
    <recommendedName>
        <fullName evidence="3">Transposase</fullName>
    </recommendedName>
</protein>
<dbReference type="EMBL" id="BAUJ01000032">
    <property type="protein sequence ID" value="GAD90066.1"/>
    <property type="molecule type" value="Genomic_DNA"/>
</dbReference>
<dbReference type="PANTHER" id="PTHR30298:SF0">
    <property type="entry name" value="PROTEIN YBFL-RELATED"/>
    <property type="match status" value="1"/>
</dbReference>
<comment type="caution">
    <text evidence="1">The sequence shown here is derived from an EMBL/GenBank/DDBJ whole genome shotgun (WGS) entry which is preliminary data.</text>
</comment>
<keyword evidence="2" id="KW-1185">Reference proteome</keyword>
<dbReference type="InterPro" id="IPR051698">
    <property type="entry name" value="Transposase_11-like"/>
</dbReference>
<dbReference type="Proteomes" id="UP000017800">
    <property type="component" value="Unassembled WGS sequence"/>
</dbReference>
<sequence>MIPERIKMLDIKGSLVTIDAMAYQTKIAKSIVEQGRNYLLAVKNTKKNSDKQ</sequence>
<dbReference type="PANTHER" id="PTHR30298">
    <property type="entry name" value="H REPEAT-ASSOCIATED PREDICTED TRANSPOSASE"/>
    <property type="match status" value="1"/>
</dbReference>
<evidence type="ECO:0000313" key="2">
    <source>
        <dbReference type="Proteomes" id="UP000017800"/>
    </source>
</evidence>
<reference evidence="1 2" key="2">
    <citation type="submission" date="2013-11" db="EMBL/GenBank/DDBJ databases">
        <title>Whole genome shotgun sequence of Vibrio halioticoli NBRC 102217.</title>
        <authorList>
            <person name="Isaki S."/>
            <person name="Kimura A."/>
            <person name="Ohji S."/>
            <person name="Hosoyama A."/>
            <person name="Fujita N."/>
            <person name="Hashimoto M."/>
            <person name="Hosoyama Y."/>
            <person name="Yamazoe A."/>
        </authorList>
    </citation>
    <scope>NUCLEOTIDE SEQUENCE [LARGE SCALE GENOMIC DNA]</scope>
    <source>
        <strain evidence="1 2">NBRC 102217</strain>
    </source>
</reference>
<name>V5FJZ8_9VIBR</name>
<reference evidence="1 2" key="1">
    <citation type="submission" date="2013-10" db="EMBL/GenBank/DDBJ databases">
        <authorList>
            <person name="Ichikawa N."/>
            <person name="Kimura A."/>
            <person name="Ohji S."/>
            <person name="Hosoyama A."/>
            <person name="Fujita N."/>
        </authorList>
    </citation>
    <scope>NUCLEOTIDE SEQUENCE [LARGE SCALE GENOMIC DNA]</scope>
    <source>
        <strain evidence="1 2">NBRC 102217</strain>
    </source>
</reference>
<gene>
    <name evidence="1" type="ORF">VHA01S_032_00160</name>
</gene>
<proteinExistence type="predicted"/>
<accession>V5FJZ8</accession>